<feature type="domain" description="AAA+ ATPase" evidence="8">
    <location>
        <begin position="57"/>
        <end position="206"/>
    </location>
</feature>
<dbReference type="RefSeq" id="XP_014675258.1">
    <property type="nucleotide sequence ID" value="XM_014819772.1"/>
</dbReference>
<keyword evidence="9" id="KW-1185">Reference proteome</keyword>
<gene>
    <name evidence="10" type="primary">LOC106815324</name>
</gene>
<evidence type="ECO:0000256" key="7">
    <source>
        <dbReference type="SAM" id="MobiDB-lite"/>
    </source>
</evidence>
<dbReference type="Gene3D" id="3.40.50.300">
    <property type="entry name" value="P-loop containing nucleotide triphosphate hydrolases"/>
    <property type="match status" value="1"/>
</dbReference>
<dbReference type="GeneID" id="106815324"/>
<comment type="function">
    <text evidence="6">Component of the origin recognition complex (ORC) that binds origins of replication. DNA-binding is ATP-dependent, however specific DNA sequences that define origins of replication have not been identified so far. ORC is required to assemble the pre-replication complex necessary to initiate DNA replication.</text>
</comment>
<evidence type="ECO:0000313" key="9">
    <source>
        <dbReference type="Proteomes" id="UP000695022"/>
    </source>
</evidence>
<comment type="similarity">
    <text evidence="2 6">Belongs to the ORC1 family.</text>
</comment>
<dbReference type="Pfam" id="PF17872">
    <property type="entry name" value="AAA_lid_10"/>
    <property type="match status" value="1"/>
</dbReference>
<dbReference type="PANTHER" id="PTHR10763">
    <property type="entry name" value="CELL DIVISION CONTROL PROTEIN 6-RELATED"/>
    <property type="match status" value="1"/>
</dbReference>
<evidence type="ECO:0000256" key="5">
    <source>
        <dbReference type="ARBA" id="ARBA00023242"/>
    </source>
</evidence>
<comment type="subcellular location">
    <subcellularLocation>
        <location evidence="1 6">Nucleus</location>
    </subcellularLocation>
</comment>
<evidence type="ECO:0000256" key="4">
    <source>
        <dbReference type="ARBA" id="ARBA00023125"/>
    </source>
</evidence>
<keyword evidence="6" id="KW-0067">ATP-binding</keyword>
<dbReference type="InterPro" id="IPR027417">
    <property type="entry name" value="P-loop_NTPase"/>
</dbReference>
<dbReference type="SMART" id="SM00382">
    <property type="entry name" value="AAA"/>
    <property type="match status" value="1"/>
</dbReference>
<feature type="compositionally biased region" description="Low complexity" evidence="7">
    <location>
        <begin position="378"/>
        <end position="391"/>
    </location>
</feature>
<evidence type="ECO:0000256" key="1">
    <source>
        <dbReference type="ARBA" id="ARBA00004123"/>
    </source>
</evidence>
<dbReference type="SUPFAM" id="SSF52540">
    <property type="entry name" value="P-loop containing nucleoside triphosphate hydrolases"/>
    <property type="match status" value="1"/>
</dbReference>
<dbReference type="InterPro" id="IPR041083">
    <property type="entry name" value="AAA_lid_10"/>
</dbReference>
<keyword evidence="6" id="KW-0547">Nucleotide-binding</keyword>
<name>A0ABM1EST7_PRICU</name>
<feature type="region of interest" description="Disordered" evidence="7">
    <location>
        <begin position="375"/>
        <end position="394"/>
    </location>
</feature>
<dbReference type="Proteomes" id="UP000695022">
    <property type="component" value="Unplaced"/>
</dbReference>
<sequence>MTPSVPARSRSVPAAQNVLELARARLHVSAVPDTLPCRENEFANIYNFVEGKLIGGGGGCMYVAGVPGTGKTATVQEAVRSLEEARDNNDLPQFSFVEINGMRMTEPHQAYVHLLKALTGQKATAEHAAAILDKRFSAANKRSVVVLVDELDLLWTRKQDVMYNLFDWPSRTRARLIVVAVANTMDLPERIMMNRVSSRLGLTRMTFQPYSHKQLQEIVMSRMAGLEAFDRDAIQLAARKVAAVSGDARRALDICRRATEIAETTAKPGGATVLVGMSHVEEALQEMFSSPRIVAMRSIPSDSNADTKRVRVESSAPWRGIEELTPKVAKPNKFFTSRSETHVVTATTQPPPAIRIADEDSSIIAGNQPVVKLKRMPRQQTPRQRPPSSRVRMPRRGATVNGARINGNDLKVTLGGGGVHGDDTCDLGYRSSPRVNGVCIRRVNKTLAQNTRETCTLRCRSNRKMADDAEVEQRSRRVLDEVFEEDKSEDAQQEVDRFTFPPVPDTLRAARTSLGNIYNFGRGKADWRRRRVYAYVAGVPGTGKTATVQEAALTGQKATADTRRPSWTSAFRRLTKRSVVVLVDEPHARTLIVVAVANTMDLPERIMMNRVSAACAGFRCPNTSEFHAMASSLAATPELILMEGGRNDLHQRVRLNVRADDVMYALREAQTT</sequence>
<dbReference type="Pfam" id="PF00004">
    <property type="entry name" value="AAA"/>
    <property type="match status" value="1"/>
</dbReference>
<comment type="subunit">
    <text evidence="6">ORC is composed of six subunits.</text>
</comment>
<dbReference type="InterPro" id="IPR003593">
    <property type="entry name" value="AAA+_ATPase"/>
</dbReference>
<dbReference type="InterPro" id="IPR050311">
    <property type="entry name" value="ORC1/CDC6"/>
</dbReference>
<dbReference type="CDD" id="cd00009">
    <property type="entry name" value="AAA"/>
    <property type="match status" value="1"/>
</dbReference>
<proteinExistence type="inferred from homology"/>
<keyword evidence="5 6" id="KW-0539">Nucleus</keyword>
<evidence type="ECO:0000259" key="8">
    <source>
        <dbReference type="SMART" id="SM00382"/>
    </source>
</evidence>
<evidence type="ECO:0000256" key="3">
    <source>
        <dbReference type="ARBA" id="ARBA00022705"/>
    </source>
</evidence>
<organism evidence="9 10">
    <name type="scientific">Priapulus caudatus</name>
    <name type="common">Priapulid worm</name>
    <dbReference type="NCBI Taxonomy" id="37621"/>
    <lineage>
        <taxon>Eukaryota</taxon>
        <taxon>Metazoa</taxon>
        <taxon>Ecdysozoa</taxon>
        <taxon>Scalidophora</taxon>
        <taxon>Priapulida</taxon>
        <taxon>Priapulimorpha</taxon>
        <taxon>Priapulimorphida</taxon>
        <taxon>Priapulidae</taxon>
        <taxon>Priapulus</taxon>
    </lineage>
</organism>
<accession>A0ABM1EST7</accession>
<evidence type="ECO:0000313" key="10">
    <source>
        <dbReference type="RefSeq" id="XP_014675258.1"/>
    </source>
</evidence>
<keyword evidence="4 6" id="KW-0238">DNA-binding</keyword>
<evidence type="ECO:0000256" key="2">
    <source>
        <dbReference type="ARBA" id="ARBA00008398"/>
    </source>
</evidence>
<dbReference type="PANTHER" id="PTHR10763:SF23">
    <property type="entry name" value="ORIGIN RECOGNITION COMPLEX SUBUNIT 1"/>
    <property type="match status" value="1"/>
</dbReference>
<evidence type="ECO:0000256" key="6">
    <source>
        <dbReference type="RuleBase" id="RU365058"/>
    </source>
</evidence>
<keyword evidence="3 6" id="KW-0235">DNA replication</keyword>
<protein>
    <recommendedName>
        <fullName evidence="6">Origin recognition complex subunit 1</fullName>
    </recommendedName>
</protein>
<dbReference type="InterPro" id="IPR003959">
    <property type="entry name" value="ATPase_AAA_core"/>
</dbReference>
<reference evidence="10" key="1">
    <citation type="submission" date="2025-08" db="UniProtKB">
        <authorList>
            <consortium name="RefSeq"/>
        </authorList>
    </citation>
    <scope>IDENTIFICATION</scope>
</reference>